<gene>
    <name evidence="2" type="ORF">PAT3040_04006</name>
</gene>
<keyword evidence="3" id="KW-1185">Reference proteome</keyword>
<accession>A0A2R5ERQ1</accession>
<dbReference type="Proteomes" id="UP000245202">
    <property type="component" value="Unassembled WGS sequence"/>
</dbReference>
<comment type="caution">
    <text evidence="2">The sequence shown here is derived from an EMBL/GenBank/DDBJ whole genome shotgun (WGS) entry which is preliminary data.</text>
</comment>
<protein>
    <submittedName>
        <fullName evidence="2">Uncharacterized protein</fullName>
    </submittedName>
</protein>
<organism evidence="2 3">
    <name type="scientific">Paenibacillus agaridevorans</name>
    <dbReference type="NCBI Taxonomy" id="171404"/>
    <lineage>
        <taxon>Bacteria</taxon>
        <taxon>Bacillati</taxon>
        <taxon>Bacillota</taxon>
        <taxon>Bacilli</taxon>
        <taxon>Bacillales</taxon>
        <taxon>Paenibacillaceae</taxon>
        <taxon>Paenibacillus</taxon>
    </lineage>
</organism>
<feature type="non-terminal residue" evidence="2">
    <location>
        <position position="26"/>
    </location>
</feature>
<dbReference type="EMBL" id="BDQX01000229">
    <property type="protein sequence ID" value="GBG09362.1"/>
    <property type="molecule type" value="Genomic_DNA"/>
</dbReference>
<dbReference type="AlphaFoldDB" id="A0A2R5ERQ1"/>
<feature type="region of interest" description="Disordered" evidence="1">
    <location>
        <begin position="1"/>
        <end position="26"/>
    </location>
</feature>
<name>A0A2R5ERQ1_9BACL</name>
<evidence type="ECO:0000313" key="3">
    <source>
        <dbReference type="Proteomes" id="UP000245202"/>
    </source>
</evidence>
<reference evidence="2 3" key="1">
    <citation type="submission" date="2017-08" db="EMBL/GenBank/DDBJ databases">
        <title>Substantial Increase in Enzyme Production by Combined Drug-Resistance Mutations in Paenibacillus agaridevorans.</title>
        <authorList>
            <person name="Tanaka Y."/>
            <person name="Funane K."/>
            <person name="Hosaka T."/>
            <person name="Shiwa Y."/>
            <person name="Fujita N."/>
            <person name="Miyazaki T."/>
            <person name="Yoshikawa H."/>
            <person name="Murakami K."/>
            <person name="Kasahara K."/>
            <person name="Inaoka T."/>
            <person name="Hiraga Y."/>
            <person name="Ochi K."/>
        </authorList>
    </citation>
    <scope>NUCLEOTIDE SEQUENCE [LARGE SCALE GENOMIC DNA]</scope>
    <source>
        <strain evidence="2 3">T-3040</strain>
    </source>
</reference>
<sequence>MRETSFGGDGGGEPRVPIPNTTVKPS</sequence>
<evidence type="ECO:0000313" key="2">
    <source>
        <dbReference type="EMBL" id="GBG09362.1"/>
    </source>
</evidence>
<evidence type="ECO:0000256" key="1">
    <source>
        <dbReference type="SAM" id="MobiDB-lite"/>
    </source>
</evidence>
<proteinExistence type="predicted"/>